<feature type="domain" description="DUF5722" evidence="1">
    <location>
        <begin position="117"/>
        <end position="528"/>
    </location>
</feature>
<evidence type="ECO:0000313" key="3">
    <source>
        <dbReference type="Proteomes" id="UP000569914"/>
    </source>
</evidence>
<accession>A0A7Y9IDT3</accession>
<dbReference type="Gene3D" id="2.60.120.260">
    <property type="entry name" value="Galactose-binding domain-like"/>
    <property type="match status" value="1"/>
</dbReference>
<evidence type="ECO:0000259" key="1">
    <source>
        <dbReference type="Pfam" id="PF18989"/>
    </source>
</evidence>
<dbReference type="Proteomes" id="UP000569914">
    <property type="component" value="Unassembled WGS sequence"/>
</dbReference>
<protein>
    <recommendedName>
        <fullName evidence="1">DUF5722 domain-containing protein</fullName>
    </recommendedName>
</protein>
<dbReference type="SUPFAM" id="SSF51445">
    <property type="entry name" value="(Trans)glycosidases"/>
    <property type="match status" value="1"/>
</dbReference>
<dbReference type="Pfam" id="PF18989">
    <property type="entry name" value="DUF5722"/>
    <property type="match status" value="1"/>
</dbReference>
<comment type="caution">
    <text evidence="2">The sequence shown here is derived from an EMBL/GenBank/DDBJ whole genome shotgun (WGS) entry which is preliminary data.</text>
</comment>
<dbReference type="AlphaFoldDB" id="A0A7Y9IDT3"/>
<dbReference type="Gene3D" id="3.20.20.80">
    <property type="entry name" value="Glycosidases"/>
    <property type="match status" value="1"/>
</dbReference>
<organism evidence="2 3">
    <name type="scientific">Microlunatus parietis</name>
    <dbReference type="NCBI Taxonomy" id="682979"/>
    <lineage>
        <taxon>Bacteria</taxon>
        <taxon>Bacillati</taxon>
        <taxon>Actinomycetota</taxon>
        <taxon>Actinomycetes</taxon>
        <taxon>Propionibacteriales</taxon>
        <taxon>Propionibacteriaceae</taxon>
        <taxon>Microlunatus</taxon>
    </lineage>
</organism>
<reference evidence="2 3" key="1">
    <citation type="submission" date="2020-07" db="EMBL/GenBank/DDBJ databases">
        <title>Sequencing the genomes of 1000 actinobacteria strains.</title>
        <authorList>
            <person name="Klenk H.-P."/>
        </authorList>
    </citation>
    <scope>NUCLEOTIDE SEQUENCE [LARGE SCALE GENOMIC DNA]</scope>
    <source>
        <strain evidence="2 3">DSM 22083</strain>
    </source>
</reference>
<dbReference type="InterPro" id="IPR043780">
    <property type="entry name" value="DUF5722"/>
</dbReference>
<sequence length="970" mass="103347">MIIATLLTVPRAYADGPVGIEAVTVGATTITITGRAAGEVDLYAIGAERTASIAGADPVSTVIPTSGRFSATISRIARDGTDRLFSQFVAAADGKPVGPSRYADRFDFAPANPAPLPATTSKKGLQVQLTDDAEELGIQHAALNLDLADIMLLKSADPDSEIAFDHGGSTYYFDAAAVTAFDRQIKPLTDDGILVNVILLLYRHPGEANSAAEVLIHPDASTEPGAGPVFGFNTETADGVRYLSAALDFVAQRYGRQDHRHGLASGYIVGNEVNAQWTWSNSGEKSLAEFVDGYARAVRLVSLATKSAFRAARTYLSLEHHWTLLPPGNPDPENPTRNYRGRDLVDEFNRVAERGGDFDWQVAYHPYPENLFEPDFWNDETATETPDTPRITFKNIEVLPQYLEAAEFRYGDQPRRIILSEQGCNTPGQGDALTEQAERLQAACYALAYYKIKFLPSIDSFILHRHVDHRQEGGLNLGLWAADHSREFPAAPLRKKIIYDVFAGIDTARSTEVTTFALPIIGIDDWAELVDGFDPSKLADRAEVLAVPSRVGGKLADVRPLGTFGRDADGWLPSNNAAAATAQDGVLKVTTADGTFGKQDRGVVRAFDRPIALSGKRWLGATVRVPTDAGLGPEVLVRLRATLDDGMIINGRARIPADGQLHPVAIAVPADPGRLTRLKVLVGGTGTGTPGASFAIGSVVAAGKADPSRLPNVTASAAAERAELIGSRLTIRLGNLDLDPLTGPIMIGNGCGDVRTDPARVDGDGSTFGETQTITTKITAVTGEDPSAVCLELAGQRLLVPVDIPPPTEHTVIDFENDLGGFTPGDGVAGIARVGSFANAPGRPRSGAYALEATSEAVPGDQQRSIAARYRQPLELGAAGTVYVWMNAYGGLPGATGYRATLTLLAEDGTSITETLDSFSPDRWNRVAVDVSGWPGRSKITGIEVGFAGVGSTTTWQPRFQLDDLGWFAG</sequence>
<gene>
    <name evidence="2" type="ORF">BKA15_006356</name>
</gene>
<name>A0A7Y9IDT3_9ACTN</name>
<proteinExistence type="predicted"/>
<dbReference type="EMBL" id="JACCBU010000001">
    <property type="protein sequence ID" value="NYE75027.1"/>
    <property type="molecule type" value="Genomic_DNA"/>
</dbReference>
<dbReference type="InterPro" id="IPR017853">
    <property type="entry name" value="GH"/>
</dbReference>
<evidence type="ECO:0000313" key="2">
    <source>
        <dbReference type="EMBL" id="NYE75027.1"/>
    </source>
</evidence>
<keyword evidence="3" id="KW-1185">Reference proteome</keyword>